<dbReference type="PANTHER" id="PTHR42794:SF2">
    <property type="entry name" value="ABC TRANSPORTER ATP-BINDING PROTEIN"/>
    <property type="match status" value="1"/>
</dbReference>
<gene>
    <name evidence="1" type="ORF">ACFPFM_25730</name>
</gene>
<name>A0ABV9Y700_9PSEU</name>
<keyword evidence="2" id="KW-1185">Reference proteome</keyword>
<dbReference type="Gene3D" id="3.40.50.300">
    <property type="entry name" value="P-loop containing nucleotide triphosphate hydrolases"/>
    <property type="match status" value="1"/>
</dbReference>
<dbReference type="Proteomes" id="UP001595833">
    <property type="component" value="Unassembled WGS sequence"/>
</dbReference>
<reference evidence="2" key="1">
    <citation type="journal article" date="2019" name="Int. J. Syst. Evol. Microbiol.">
        <title>The Global Catalogue of Microorganisms (GCM) 10K type strain sequencing project: providing services to taxonomists for standard genome sequencing and annotation.</title>
        <authorList>
            <consortium name="The Broad Institute Genomics Platform"/>
            <consortium name="The Broad Institute Genome Sequencing Center for Infectious Disease"/>
            <person name="Wu L."/>
            <person name="Ma J."/>
        </authorList>
    </citation>
    <scope>NUCLEOTIDE SEQUENCE [LARGE SCALE GENOMIC DNA]</scope>
    <source>
        <strain evidence="2">KCTC 12848</strain>
    </source>
</reference>
<evidence type="ECO:0000313" key="1">
    <source>
        <dbReference type="EMBL" id="MFC5057134.1"/>
    </source>
</evidence>
<dbReference type="SUPFAM" id="SSF52540">
    <property type="entry name" value="P-loop containing nucleoside triphosphate hydrolases"/>
    <property type="match status" value="1"/>
</dbReference>
<proteinExistence type="predicted"/>
<protein>
    <recommendedName>
        <fullName evidence="3">Iron complex transport system ATP-binding protein</fullName>
    </recommendedName>
</protein>
<dbReference type="RefSeq" id="WP_344039682.1">
    <property type="nucleotide sequence ID" value="NZ_BAAAKE010000018.1"/>
</dbReference>
<organism evidence="1 2">
    <name type="scientific">Saccharothrix xinjiangensis</name>
    <dbReference type="NCBI Taxonomy" id="204798"/>
    <lineage>
        <taxon>Bacteria</taxon>
        <taxon>Bacillati</taxon>
        <taxon>Actinomycetota</taxon>
        <taxon>Actinomycetes</taxon>
        <taxon>Pseudonocardiales</taxon>
        <taxon>Pseudonocardiaceae</taxon>
        <taxon>Saccharothrix</taxon>
    </lineage>
</organism>
<evidence type="ECO:0008006" key="3">
    <source>
        <dbReference type="Google" id="ProtNLM"/>
    </source>
</evidence>
<accession>A0ABV9Y700</accession>
<dbReference type="EMBL" id="JBHSJB010000026">
    <property type="protein sequence ID" value="MFC5057134.1"/>
    <property type="molecule type" value="Genomic_DNA"/>
</dbReference>
<sequence length="82" mass="8324">MTGVVALHDLNPAAMSCDRVVVLRAGRVVAAGPAGEVLTEELIADVHGVRAEVTTGGDGRPHVRFPGVLRDGPGVVLSSVDG</sequence>
<comment type="caution">
    <text evidence="1">The sequence shown here is derived from an EMBL/GenBank/DDBJ whole genome shotgun (WGS) entry which is preliminary data.</text>
</comment>
<evidence type="ECO:0000313" key="2">
    <source>
        <dbReference type="Proteomes" id="UP001595833"/>
    </source>
</evidence>
<dbReference type="InterPro" id="IPR027417">
    <property type="entry name" value="P-loop_NTPase"/>
</dbReference>
<dbReference type="PANTHER" id="PTHR42794">
    <property type="entry name" value="HEMIN IMPORT ATP-BINDING PROTEIN HMUV"/>
    <property type="match status" value="1"/>
</dbReference>